<dbReference type="PANTHER" id="PTHR43133:SF8">
    <property type="entry name" value="RNA POLYMERASE SIGMA FACTOR HI_1459-RELATED"/>
    <property type="match status" value="1"/>
</dbReference>
<dbReference type="Gene3D" id="1.10.1740.10">
    <property type="match status" value="1"/>
</dbReference>
<dbReference type="InterPro" id="IPR013324">
    <property type="entry name" value="RNA_pol_sigma_r3/r4-like"/>
</dbReference>
<evidence type="ECO:0000259" key="7">
    <source>
        <dbReference type="Pfam" id="PF08281"/>
    </source>
</evidence>
<name>A0ABT0GJW5_9GAMM</name>
<dbReference type="Pfam" id="PF08281">
    <property type="entry name" value="Sigma70_r4_2"/>
    <property type="match status" value="1"/>
</dbReference>
<dbReference type="SUPFAM" id="SSF88946">
    <property type="entry name" value="Sigma2 domain of RNA polymerase sigma factors"/>
    <property type="match status" value="1"/>
</dbReference>
<dbReference type="InterPro" id="IPR013249">
    <property type="entry name" value="RNA_pol_sigma70_r4_t2"/>
</dbReference>
<dbReference type="InterPro" id="IPR007627">
    <property type="entry name" value="RNA_pol_sigma70_r2"/>
</dbReference>
<evidence type="ECO:0000256" key="4">
    <source>
        <dbReference type="ARBA" id="ARBA00023125"/>
    </source>
</evidence>
<keyword evidence="4" id="KW-0238">DNA-binding</keyword>
<protein>
    <submittedName>
        <fullName evidence="8">Sigma-70 family RNA polymerase sigma factor</fullName>
    </submittedName>
</protein>
<accession>A0ABT0GJW5</accession>
<dbReference type="PANTHER" id="PTHR43133">
    <property type="entry name" value="RNA POLYMERASE ECF-TYPE SIGMA FACTO"/>
    <property type="match status" value="1"/>
</dbReference>
<evidence type="ECO:0000256" key="3">
    <source>
        <dbReference type="ARBA" id="ARBA00023082"/>
    </source>
</evidence>
<keyword evidence="2" id="KW-0805">Transcription regulation</keyword>
<dbReference type="InterPro" id="IPR013325">
    <property type="entry name" value="RNA_pol_sigma_r2"/>
</dbReference>
<evidence type="ECO:0000256" key="1">
    <source>
        <dbReference type="ARBA" id="ARBA00010641"/>
    </source>
</evidence>
<reference evidence="8" key="1">
    <citation type="submission" date="2022-04" db="EMBL/GenBank/DDBJ databases">
        <title>Lysobacter sp. CAU 1642 isolated from sea sand.</title>
        <authorList>
            <person name="Kim W."/>
        </authorList>
    </citation>
    <scope>NUCLEOTIDE SEQUENCE</scope>
    <source>
        <strain evidence="8">CAU 1642</strain>
    </source>
</reference>
<keyword evidence="9" id="KW-1185">Reference proteome</keyword>
<dbReference type="InterPro" id="IPR039425">
    <property type="entry name" value="RNA_pol_sigma-70-like"/>
</dbReference>
<sequence length="194" mass="21054">MNGRHAVQQDAQAPVEMEVGRWVAAARGGSQAAFASLYRRFLPLVHGILISRWPPADADELTQECFARAFERLHQLREEQHFGAWVASIARHARPTLREVSGNEASLERLADRGATPEQCSEAEVILRALGGLPEAYRETLALRLIEGLSGPEIAALTGLAAGSVRVNLHRGMARLREALGLAPAGHDEEAARA</sequence>
<dbReference type="NCBIfam" id="TIGR02937">
    <property type="entry name" value="sigma70-ECF"/>
    <property type="match status" value="1"/>
</dbReference>
<dbReference type="EMBL" id="JALNMH010000012">
    <property type="protein sequence ID" value="MCK7594844.1"/>
    <property type="molecule type" value="Genomic_DNA"/>
</dbReference>
<keyword evidence="5" id="KW-0804">Transcription</keyword>
<evidence type="ECO:0000256" key="2">
    <source>
        <dbReference type="ARBA" id="ARBA00023015"/>
    </source>
</evidence>
<evidence type="ECO:0000259" key="6">
    <source>
        <dbReference type="Pfam" id="PF04542"/>
    </source>
</evidence>
<organism evidence="8 9">
    <name type="scientific">Pseudomarimonas salicorniae</name>
    <dbReference type="NCBI Taxonomy" id="2933270"/>
    <lineage>
        <taxon>Bacteria</taxon>
        <taxon>Pseudomonadati</taxon>
        <taxon>Pseudomonadota</taxon>
        <taxon>Gammaproteobacteria</taxon>
        <taxon>Lysobacterales</taxon>
        <taxon>Lysobacteraceae</taxon>
        <taxon>Pseudomarimonas</taxon>
    </lineage>
</organism>
<dbReference type="InterPro" id="IPR036388">
    <property type="entry name" value="WH-like_DNA-bd_sf"/>
</dbReference>
<feature type="domain" description="RNA polymerase sigma factor 70 region 4 type 2" evidence="7">
    <location>
        <begin position="125"/>
        <end position="176"/>
    </location>
</feature>
<comment type="similarity">
    <text evidence="1">Belongs to the sigma-70 factor family. ECF subfamily.</text>
</comment>
<dbReference type="Pfam" id="PF04542">
    <property type="entry name" value="Sigma70_r2"/>
    <property type="match status" value="1"/>
</dbReference>
<dbReference type="Gene3D" id="1.10.10.10">
    <property type="entry name" value="Winged helix-like DNA-binding domain superfamily/Winged helix DNA-binding domain"/>
    <property type="match status" value="1"/>
</dbReference>
<evidence type="ECO:0000313" key="9">
    <source>
        <dbReference type="Proteomes" id="UP001431449"/>
    </source>
</evidence>
<gene>
    <name evidence="8" type="ORF">M0G41_14325</name>
</gene>
<feature type="domain" description="RNA polymerase sigma-70 region 2" evidence="6">
    <location>
        <begin position="37"/>
        <end position="93"/>
    </location>
</feature>
<keyword evidence="3" id="KW-0731">Sigma factor</keyword>
<proteinExistence type="inferred from homology"/>
<dbReference type="RefSeq" id="WP_248210505.1">
    <property type="nucleotide sequence ID" value="NZ_JALNMH010000012.1"/>
</dbReference>
<comment type="caution">
    <text evidence="8">The sequence shown here is derived from an EMBL/GenBank/DDBJ whole genome shotgun (WGS) entry which is preliminary data.</text>
</comment>
<dbReference type="InterPro" id="IPR014284">
    <property type="entry name" value="RNA_pol_sigma-70_dom"/>
</dbReference>
<evidence type="ECO:0000256" key="5">
    <source>
        <dbReference type="ARBA" id="ARBA00023163"/>
    </source>
</evidence>
<dbReference type="Proteomes" id="UP001431449">
    <property type="component" value="Unassembled WGS sequence"/>
</dbReference>
<dbReference type="CDD" id="cd06171">
    <property type="entry name" value="Sigma70_r4"/>
    <property type="match status" value="1"/>
</dbReference>
<dbReference type="SUPFAM" id="SSF88659">
    <property type="entry name" value="Sigma3 and sigma4 domains of RNA polymerase sigma factors"/>
    <property type="match status" value="1"/>
</dbReference>
<evidence type="ECO:0000313" key="8">
    <source>
        <dbReference type="EMBL" id="MCK7594844.1"/>
    </source>
</evidence>